<evidence type="ECO:0000256" key="1">
    <source>
        <dbReference type="ARBA" id="ARBA00022679"/>
    </source>
</evidence>
<gene>
    <name evidence="4" type="ORF">ACFOX3_04440</name>
</gene>
<dbReference type="PANTHER" id="PTHR43877:SF2">
    <property type="entry name" value="AMINOALKYLPHOSPHONATE N-ACETYLTRANSFERASE-RELATED"/>
    <property type="match status" value="1"/>
</dbReference>
<dbReference type="CDD" id="cd04301">
    <property type="entry name" value="NAT_SF"/>
    <property type="match status" value="1"/>
</dbReference>
<dbReference type="Proteomes" id="UP001595840">
    <property type="component" value="Unassembled WGS sequence"/>
</dbReference>
<keyword evidence="5" id="KW-1185">Reference proteome</keyword>
<dbReference type="EMBL" id="JBHSCX010000003">
    <property type="protein sequence ID" value="MFC4361538.1"/>
    <property type="molecule type" value="Genomic_DNA"/>
</dbReference>
<comment type="caution">
    <text evidence="4">The sequence shown here is derived from an EMBL/GenBank/DDBJ whole genome shotgun (WGS) entry which is preliminary data.</text>
</comment>
<dbReference type="InterPro" id="IPR050832">
    <property type="entry name" value="Bact_Acetyltransf"/>
</dbReference>
<evidence type="ECO:0000259" key="3">
    <source>
        <dbReference type="PROSITE" id="PS51186"/>
    </source>
</evidence>
<accession>A0ABV8V1F8</accession>
<dbReference type="PROSITE" id="PS51186">
    <property type="entry name" value="GNAT"/>
    <property type="match status" value="1"/>
</dbReference>
<protein>
    <submittedName>
        <fullName evidence="4">GNAT family N-acetyltransferase</fullName>
        <ecNumber evidence="4">2.3.1.-</ecNumber>
    </submittedName>
</protein>
<dbReference type="PANTHER" id="PTHR43877">
    <property type="entry name" value="AMINOALKYLPHOSPHONATE N-ACETYLTRANSFERASE-RELATED-RELATED"/>
    <property type="match status" value="1"/>
</dbReference>
<proteinExistence type="predicted"/>
<organism evidence="4 5">
    <name type="scientific">Simiduia curdlanivorans</name>
    <dbReference type="NCBI Taxonomy" id="1492769"/>
    <lineage>
        <taxon>Bacteria</taxon>
        <taxon>Pseudomonadati</taxon>
        <taxon>Pseudomonadota</taxon>
        <taxon>Gammaproteobacteria</taxon>
        <taxon>Cellvibrionales</taxon>
        <taxon>Cellvibrionaceae</taxon>
        <taxon>Simiduia</taxon>
    </lineage>
</organism>
<keyword evidence="1 4" id="KW-0808">Transferase</keyword>
<reference evidence="5" key="1">
    <citation type="journal article" date="2019" name="Int. J. Syst. Evol. Microbiol.">
        <title>The Global Catalogue of Microorganisms (GCM) 10K type strain sequencing project: providing services to taxonomists for standard genome sequencing and annotation.</title>
        <authorList>
            <consortium name="The Broad Institute Genomics Platform"/>
            <consortium name="The Broad Institute Genome Sequencing Center for Infectious Disease"/>
            <person name="Wu L."/>
            <person name="Ma J."/>
        </authorList>
    </citation>
    <scope>NUCLEOTIDE SEQUENCE [LARGE SCALE GENOMIC DNA]</scope>
    <source>
        <strain evidence="5">CECT 8570</strain>
    </source>
</reference>
<dbReference type="SUPFAM" id="SSF55729">
    <property type="entry name" value="Acyl-CoA N-acyltransferases (Nat)"/>
    <property type="match status" value="1"/>
</dbReference>
<feature type="domain" description="N-acetyltransferase" evidence="3">
    <location>
        <begin position="1"/>
        <end position="198"/>
    </location>
</feature>
<name>A0ABV8V1F8_9GAMM</name>
<dbReference type="GO" id="GO:0016746">
    <property type="term" value="F:acyltransferase activity"/>
    <property type="evidence" value="ECO:0007669"/>
    <property type="project" value="UniProtKB-KW"/>
</dbReference>
<sequence>MIIEAAKPEDCDALVPLIFSSGPVTFDYVFLNAAEDFLHATLPKTSSSFSYCAHWVARETETRNACASISLYTRAEHDARHNGNIGALLSWGGWRSPLIIVKGLKVEALIPPPPPGTLHIAHLGVAPTMRSQGLGVELIRYAETKARAQNIHSLSLDVSAQNPRAQALYERLGFVVKHTNISKINVLADHHYMEKPLD</sequence>
<dbReference type="RefSeq" id="WP_290259530.1">
    <property type="nucleotide sequence ID" value="NZ_JAUFQG010000004.1"/>
</dbReference>
<keyword evidence="2 4" id="KW-0012">Acyltransferase</keyword>
<dbReference type="Pfam" id="PF00583">
    <property type="entry name" value="Acetyltransf_1"/>
    <property type="match status" value="1"/>
</dbReference>
<evidence type="ECO:0000256" key="2">
    <source>
        <dbReference type="ARBA" id="ARBA00023315"/>
    </source>
</evidence>
<dbReference type="InterPro" id="IPR016181">
    <property type="entry name" value="Acyl_CoA_acyltransferase"/>
</dbReference>
<dbReference type="EC" id="2.3.1.-" evidence="4"/>
<evidence type="ECO:0000313" key="5">
    <source>
        <dbReference type="Proteomes" id="UP001595840"/>
    </source>
</evidence>
<dbReference type="Gene3D" id="3.40.630.30">
    <property type="match status" value="1"/>
</dbReference>
<dbReference type="InterPro" id="IPR000182">
    <property type="entry name" value="GNAT_dom"/>
</dbReference>
<evidence type="ECO:0000313" key="4">
    <source>
        <dbReference type="EMBL" id="MFC4361538.1"/>
    </source>
</evidence>